<dbReference type="InterPro" id="IPR035086">
    <property type="entry name" value="DgcN-like_C"/>
</dbReference>
<feature type="domain" description="D-glutamate N-acetyltransferase-like C-terminal" evidence="1">
    <location>
        <begin position="132"/>
        <end position="328"/>
    </location>
</feature>
<dbReference type="OrthoDB" id="9778498at2"/>
<dbReference type="SUPFAM" id="SSF52540">
    <property type="entry name" value="P-loop containing nucleoside triphosphate hydrolases"/>
    <property type="match status" value="1"/>
</dbReference>
<dbReference type="Pfam" id="PF17396">
    <property type="entry name" value="DUF1611_N"/>
    <property type="match status" value="1"/>
</dbReference>
<keyword evidence="4" id="KW-1185">Reference proteome</keyword>
<dbReference type="PANTHER" id="PTHR40690:SF1">
    <property type="entry name" value="DUF1611 DOMAIN-CONTAINING PROTEIN"/>
    <property type="match status" value="1"/>
</dbReference>
<sequence>MIKTPYLLFLGDAPDSLAAKVAQGIKDWRPDNAIGQFRLPGCKADLGLTDMTLGEARAAGAETLVIGVANRGGVISAAWLDVLVEALEKGFDVASGLHNLLRDEPRLVEAAQRTGRTLHDVRVPPPGVKYPIANGEPRKGKRVLAVGTDCSVGKMYTALALDASMRERGLKSTFRATGQTGILITGEGIPLDAVVADFMAGSVEWLTPDNDPDHWDIIEGQGSLFHVSYSGVTMALVHGGQADALILCDEPTRDHMRGLPGYKLPSLEQLRDTALPLAQVANPDCKVVGVSVNTQHLDEQAAVDHLKAVEDRMGLPTVDPFRQGADRLAAALEAL</sequence>
<dbReference type="PANTHER" id="PTHR40690">
    <property type="entry name" value="GLL3100 PROTEIN"/>
    <property type="match status" value="1"/>
</dbReference>
<dbReference type="RefSeq" id="WP_146363381.1">
    <property type="nucleotide sequence ID" value="NZ_CP042261.1"/>
</dbReference>
<proteinExistence type="predicted"/>
<dbReference type="EMBL" id="CP042261">
    <property type="protein sequence ID" value="QDY68598.1"/>
    <property type="molecule type" value="Genomic_DNA"/>
</dbReference>
<organism evidence="3 4">
    <name type="scientific">Qingshengfaniella alkalisoli</name>
    <dbReference type="NCBI Taxonomy" id="2599296"/>
    <lineage>
        <taxon>Bacteria</taxon>
        <taxon>Pseudomonadati</taxon>
        <taxon>Pseudomonadota</taxon>
        <taxon>Alphaproteobacteria</taxon>
        <taxon>Rhodobacterales</taxon>
        <taxon>Paracoccaceae</taxon>
        <taxon>Qingshengfaniella</taxon>
    </lineage>
</organism>
<evidence type="ECO:0000313" key="3">
    <source>
        <dbReference type="EMBL" id="QDY68598.1"/>
    </source>
</evidence>
<dbReference type="AlphaFoldDB" id="A0A5B8IVS0"/>
<dbReference type="InterPro" id="IPR035402">
    <property type="entry name" value="DgcN-like_N"/>
</dbReference>
<protein>
    <submittedName>
        <fullName evidence="3">DUF1611 domain-containing protein</fullName>
    </submittedName>
</protein>
<gene>
    <name evidence="3" type="ORF">FPZ52_02505</name>
</gene>
<dbReference type="Gene3D" id="3.40.50.300">
    <property type="entry name" value="P-loop containing nucleotide triphosphate hydrolases"/>
    <property type="match status" value="1"/>
</dbReference>
<dbReference type="NCBIfam" id="NF041892">
    <property type="entry name" value="DgcN"/>
    <property type="match status" value="1"/>
</dbReference>
<accession>A0A5B8IVS0</accession>
<reference evidence="3 4" key="1">
    <citation type="submission" date="2019-07" db="EMBL/GenBank/DDBJ databases">
        <title>Litoreibacter alkalisoli sp. nov., isolated from saline-alkaline soil.</title>
        <authorList>
            <person name="Wang S."/>
            <person name="Xu L."/>
            <person name="Xing Y.-T."/>
            <person name="Sun J.-Q."/>
        </authorList>
    </citation>
    <scope>NUCLEOTIDE SEQUENCE [LARGE SCALE GENOMIC DNA]</scope>
    <source>
        <strain evidence="3 4">LN3S51</strain>
    </source>
</reference>
<evidence type="ECO:0000259" key="1">
    <source>
        <dbReference type="Pfam" id="PF07755"/>
    </source>
</evidence>
<dbReference type="KEGG" id="lit:FPZ52_02505"/>
<evidence type="ECO:0000313" key="4">
    <source>
        <dbReference type="Proteomes" id="UP000318483"/>
    </source>
</evidence>
<name>A0A5B8IVS0_9RHOB</name>
<feature type="domain" description="D-glutamate N-acetyltransferase-like N-terminal" evidence="2">
    <location>
        <begin position="41"/>
        <end position="124"/>
    </location>
</feature>
<dbReference type="Pfam" id="PF07755">
    <property type="entry name" value="DUF1611"/>
    <property type="match status" value="1"/>
</dbReference>
<dbReference type="Gene3D" id="3.40.50.720">
    <property type="entry name" value="NAD(P)-binding Rossmann-like Domain"/>
    <property type="match status" value="1"/>
</dbReference>
<dbReference type="Proteomes" id="UP000318483">
    <property type="component" value="Chromosome"/>
</dbReference>
<evidence type="ECO:0000259" key="2">
    <source>
        <dbReference type="Pfam" id="PF17396"/>
    </source>
</evidence>
<dbReference type="PIRSF" id="PIRSF026760">
    <property type="entry name" value="UCP026760"/>
    <property type="match status" value="1"/>
</dbReference>
<dbReference type="InterPro" id="IPR011669">
    <property type="entry name" value="DgcN-like"/>
</dbReference>
<dbReference type="InterPro" id="IPR027417">
    <property type="entry name" value="P-loop_NTPase"/>
</dbReference>